<dbReference type="EMBL" id="JAKJXP020000007">
    <property type="protein sequence ID" value="KAK7756346.1"/>
    <property type="molecule type" value="Genomic_DNA"/>
</dbReference>
<sequence length="204" mass="22706">MNDKLYFGIDQDLRRLVLQCLAYYPEDRPRLEDLEKYVLEKVQNKQYDGETDQDIIIWFMVFLPPQAPPPPREPPPDGKMDLSDDYKEGTPSDRGIQFTAINRPPPPPPAQPGGGGFIPRPPSGGVNVNTPGFINPRLLMLQQPISNGVVPMDQDTVVPATVVAGGLQSGSRHRSRDNRSASPSIESPYGYRERSPQRQRSSGI</sequence>
<accession>A0AAN9UZG9</accession>
<feature type="compositionally biased region" description="Basic and acidic residues" evidence="1">
    <location>
        <begin position="74"/>
        <end position="91"/>
    </location>
</feature>
<proteinExistence type="predicted"/>
<feature type="region of interest" description="Disordered" evidence="1">
    <location>
        <begin position="66"/>
        <end position="127"/>
    </location>
</feature>
<organism evidence="2 3">
    <name type="scientific">Diatrype stigma</name>
    <dbReference type="NCBI Taxonomy" id="117547"/>
    <lineage>
        <taxon>Eukaryota</taxon>
        <taxon>Fungi</taxon>
        <taxon>Dikarya</taxon>
        <taxon>Ascomycota</taxon>
        <taxon>Pezizomycotina</taxon>
        <taxon>Sordariomycetes</taxon>
        <taxon>Xylariomycetidae</taxon>
        <taxon>Xylariales</taxon>
        <taxon>Diatrypaceae</taxon>
        <taxon>Diatrype</taxon>
    </lineage>
</organism>
<comment type="caution">
    <text evidence="2">The sequence shown here is derived from an EMBL/GenBank/DDBJ whole genome shotgun (WGS) entry which is preliminary data.</text>
</comment>
<evidence type="ECO:0000256" key="1">
    <source>
        <dbReference type="SAM" id="MobiDB-lite"/>
    </source>
</evidence>
<evidence type="ECO:0000313" key="2">
    <source>
        <dbReference type="EMBL" id="KAK7756346.1"/>
    </source>
</evidence>
<protein>
    <submittedName>
        <fullName evidence="2">Uncharacterized protein</fullName>
    </submittedName>
</protein>
<keyword evidence="3" id="KW-1185">Reference proteome</keyword>
<evidence type="ECO:0000313" key="3">
    <source>
        <dbReference type="Proteomes" id="UP001320420"/>
    </source>
</evidence>
<dbReference type="AlphaFoldDB" id="A0AAN9UZG9"/>
<feature type="region of interest" description="Disordered" evidence="1">
    <location>
        <begin position="165"/>
        <end position="204"/>
    </location>
</feature>
<dbReference type="Proteomes" id="UP001320420">
    <property type="component" value="Unassembled WGS sequence"/>
</dbReference>
<name>A0AAN9UZG9_9PEZI</name>
<gene>
    <name evidence="2" type="ORF">SLS62_001572</name>
</gene>
<reference evidence="2 3" key="1">
    <citation type="submission" date="2024-02" db="EMBL/GenBank/DDBJ databases">
        <title>De novo assembly and annotation of 12 fungi associated with fruit tree decline syndrome in Ontario, Canada.</title>
        <authorList>
            <person name="Sulman M."/>
            <person name="Ellouze W."/>
            <person name="Ilyukhin E."/>
        </authorList>
    </citation>
    <scope>NUCLEOTIDE SEQUENCE [LARGE SCALE GENOMIC DNA]</scope>
    <source>
        <strain evidence="2 3">M11/M66-122</strain>
    </source>
</reference>